<sequence>MDRYTFIENFNNQECPSKTYLCYEVERLDGDTVIPLDEYKRFVCNKGPYQPDGPHHAEFYFLDQIRSRNLDKNQHYRLTCFISWSPCYSCAHNLTTFLKENDHISLRIFASRLYTRNRFGNYQRGLCELQDAKAQITIMTSQDFKHCWETFVDHQGNPFQPWEGLEAKSQELCEKLRDILRVWRLDPDTFYFQFHNLLYANGRNCSYICYRVERRKHRSYVSFDWGVFHNQVNAGTRYHTELHFLSWFCSMKLHPDECYHITWYMSWSPCVKCAKQVANFLARYRNVTLSIFAARLYYFRDVAYRQGLLGLSHQGARVYIMSYREFKYCWKKFVDSQRRRFKPWKKLNINYHRLVAELENILGNTMNLLREALFKHQFGNQPRVPPPHYRRKTYLCYQLKQLDDSTLNRGCFRNKKQQHAEIRFIDKINSLNLDRRQSYKIIWYITWSPCPRCASELVDFITRNDHLNLQIFASRLYFHWKKPFQRGLQQLQAAGISVAVMTHSEFEDCWEEFVDNQSRPFQPWEKLQQYSASITRRLQRILMFPGNQSFLIPLSTGPNLEKIFRGLSIRLLSPLLLRSDSR</sequence>
<proteinExistence type="predicted"/>
<evidence type="ECO:0000313" key="2">
    <source>
        <dbReference type="Proteomes" id="UP001162501"/>
    </source>
</evidence>
<organism evidence="1 2">
    <name type="scientific">Rangifer tarandus platyrhynchus</name>
    <name type="common">Svalbard reindeer</name>
    <dbReference type="NCBI Taxonomy" id="3082113"/>
    <lineage>
        <taxon>Eukaryota</taxon>
        <taxon>Metazoa</taxon>
        <taxon>Chordata</taxon>
        <taxon>Craniata</taxon>
        <taxon>Vertebrata</taxon>
        <taxon>Euteleostomi</taxon>
        <taxon>Mammalia</taxon>
        <taxon>Eutheria</taxon>
        <taxon>Laurasiatheria</taxon>
        <taxon>Artiodactyla</taxon>
        <taxon>Ruminantia</taxon>
        <taxon>Pecora</taxon>
        <taxon>Cervidae</taxon>
        <taxon>Odocoileinae</taxon>
        <taxon>Rangifer</taxon>
    </lineage>
</organism>
<gene>
    <name evidence="1" type="ORF">MRATA1EN22A_LOCUS14776</name>
</gene>
<protein>
    <submittedName>
        <fullName evidence="1">Uncharacterized protein</fullName>
    </submittedName>
</protein>
<dbReference type="EMBL" id="OX596109">
    <property type="protein sequence ID" value="CAN0276799.1"/>
    <property type="molecule type" value="Genomic_DNA"/>
</dbReference>
<reference evidence="1" key="1">
    <citation type="submission" date="2023-05" db="EMBL/GenBank/DDBJ databases">
        <authorList>
            <consortium name="ELIXIR-Norway"/>
        </authorList>
    </citation>
    <scope>NUCLEOTIDE SEQUENCE</scope>
</reference>
<reference evidence="1" key="2">
    <citation type="submission" date="2025-03" db="EMBL/GenBank/DDBJ databases">
        <authorList>
            <consortium name="ELIXIR-Norway"/>
            <consortium name="Elixir Norway"/>
        </authorList>
    </citation>
    <scope>NUCLEOTIDE SEQUENCE</scope>
</reference>
<evidence type="ECO:0000313" key="1">
    <source>
        <dbReference type="EMBL" id="CAN0276799.1"/>
    </source>
</evidence>
<name>A0AC59Z772_RANTA</name>
<accession>A0AC59Z772</accession>
<dbReference type="Proteomes" id="UP001162501">
    <property type="component" value="Chromosome 25"/>
</dbReference>